<evidence type="ECO:0000256" key="5">
    <source>
        <dbReference type="ARBA" id="ARBA00022729"/>
    </source>
</evidence>
<keyword evidence="6 8" id="KW-0378">Hydrolase</keyword>
<dbReference type="Proteomes" id="UP000178953">
    <property type="component" value="Unassembled WGS sequence"/>
</dbReference>
<dbReference type="PANTHER" id="PTHR33630">
    <property type="entry name" value="CUTINASE RV1984C-RELATED-RELATED"/>
    <property type="match status" value="1"/>
</dbReference>
<protein>
    <recommendedName>
        <fullName evidence="8">Cutinase</fullName>
        <ecNumber evidence="8">3.1.1.-</ecNumber>
    </recommendedName>
</protein>
<evidence type="ECO:0000313" key="9">
    <source>
        <dbReference type="EMBL" id="OFJ52094.1"/>
    </source>
</evidence>
<gene>
    <name evidence="9" type="ORF">BEL07_19435</name>
</gene>
<dbReference type="PANTHER" id="PTHR33630:SF9">
    <property type="entry name" value="CUTINASE 4"/>
    <property type="match status" value="1"/>
</dbReference>
<keyword evidence="10" id="KW-1185">Reference proteome</keyword>
<keyword evidence="7" id="KW-1015">Disulfide bond</keyword>
<evidence type="ECO:0000256" key="1">
    <source>
        <dbReference type="ARBA" id="ARBA00004613"/>
    </source>
</evidence>
<evidence type="ECO:0000256" key="7">
    <source>
        <dbReference type="ARBA" id="ARBA00023157"/>
    </source>
</evidence>
<evidence type="ECO:0000256" key="4">
    <source>
        <dbReference type="ARBA" id="ARBA00022525"/>
    </source>
</evidence>
<sequence>MSSRSGAAVNVKRGLAVAAALAAVLGTTVTGAVAAAPTAAAAADCPDVELIFARGTDEPPGIGVVGQALLDSLRSKVKKKDVRAYAVRYPASWDFTGVAVGANDASAHAQATAASCPKTDIVLGGYSQGAAVVDVVTTSPIAGLGFRNPMPAAMADRVSAVAVFGNPSARVGQPLTMLSPLYGAKTADLCNTADPICSLGRNWPSHTSYPQSGLVKVAADWITKHL</sequence>
<dbReference type="InterPro" id="IPR043580">
    <property type="entry name" value="CUTINASE_1"/>
</dbReference>
<dbReference type="SMART" id="SM01110">
    <property type="entry name" value="Cutinase"/>
    <property type="match status" value="1"/>
</dbReference>
<dbReference type="EC" id="3.1.1.-" evidence="8"/>
<comment type="similarity">
    <text evidence="2 8">Belongs to the cutinase family.</text>
</comment>
<evidence type="ECO:0000256" key="6">
    <source>
        <dbReference type="ARBA" id="ARBA00022801"/>
    </source>
</evidence>
<dbReference type="InterPro" id="IPR029058">
    <property type="entry name" value="AB_hydrolase_fold"/>
</dbReference>
<evidence type="ECO:0000313" key="10">
    <source>
        <dbReference type="Proteomes" id="UP000178953"/>
    </source>
</evidence>
<feature type="chain" id="PRO_5039753872" description="Cutinase" evidence="8">
    <location>
        <begin position="35"/>
        <end position="226"/>
    </location>
</feature>
<reference evidence="9 10" key="1">
    <citation type="submission" date="2016-09" db="EMBL/GenBank/DDBJ databases">
        <title>genome sequence of Mycobacterium sp. 739 SCH.</title>
        <authorList>
            <person name="Greninger A.L."/>
            <person name="Qin X."/>
            <person name="Jerome K."/>
            <person name="Vora S."/>
            <person name="Quinn K."/>
        </authorList>
    </citation>
    <scope>NUCLEOTIDE SEQUENCE [LARGE SCALE GENOMIC DNA]</scope>
    <source>
        <strain evidence="9 10">SCH</strain>
    </source>
</reference>
<comment type="subcellular location">
    <subcellularLocation>
        <location evidence="1 8">Secreted</location>
    </subcellularLocation>
</comment>
<dbReference type="GO" id="GO:0052689">
    <property type="term" value="F:carboxylic ester hydrolase activity"/>
    <property type="evidence" value="ECO:0007669"/>
    <property type="project" value="UniProtKB-KW"/>
</dbReference>
<feature type="signal peptide" evidence="8">
    <location>
        <begin position="1"/>
        <end position="34"/>
    </location>
</feature>
<dbReference type="PROSITE" id="PS00155">
    <property type="entry name" value="CUTINASE_1"/>
    <property type="match status" value="1"/>
</dbReference>
<evidence type="ECO:0000256" key="8">
    <source>
        <dbReference type="RuleBase" id="RU361263"/>
    </source>
</evidence>
<dbReference type="EMBL" id="MCHX01000048">
    <property type="protein sequence ID" value="OFJ52094.1"/>
    <property type="molecule type" value="Genomic_DNA"/>
</dbReference>
<accession>A0A1E8Q2C9</accession>
<comment type="function">
    <text evidence="8">Catalyzes the hydrolysis of complex carboxylic polyesters found in the cell wall of plants. Degrades cutin, a macromolecule that forms the structure of the plant cuticle.</text>
</comment>
<keyword evidence="3 8" id="KW-0719">Serine esterase</keyword>
<keyword evidence="4 8" id="KW-0964">Secreted</keyword>
<evidence type="ECO:0000256" key="2">
    <source>
        <dbReference type="ARBA" id="ARBA00007534"/>
    </source>
</evidence>
<comment type="caution">
    <text evidence="9">The sequence shown here is derived from an EMBL/GenBank/DDBJ whole genome shotgun (WGS) entry which is preliminary data.</text>
</comment>
<dbReference type="AlphaFoldDB" id="A0A1E8Q2C9"/>
<name>A0A1E8Q2C9_9MYCO</name>
<proteinExistence type="inferred from homology"/>
<dbReference type="Gene3D" id="3.40.50.1820">
    <property type="entry name" value="alpha/beta hydrolase"/>
    <property type="match status" value="1"/>
</dbReference>
<dbReference type="InterPro" id="IPR000675">
    <property type="entry name" value="Cutinase/axe"/>
</dbReference>
<dbReference type="Pfam" id="PF01083">
    <property type="entry name" value="Cutinase"/>
    <property type="match status" value="1"/>
</dbReference>
<dbReference type="GO" id="GO:0005576">
    <property type="term" value="C:extracellular region"/>
    <property type="evidence" value="ECO:0007669"/>
    <property type="project" value="UniProtKB-SubCell"/>
</dbReference>
<keyword evidence="5 8" id="KW-0732">Signal</keyword>
<dbReference type="SUPFAM" id="SSF53474">
    <property type="entry name" value="alpha/beta-Hydrolases"/>
    <property type="match status" value="1"/>
</dbReference>
<organism evidence="9 10">
    <name type="scientific">Mycolicibacterium grossiae</name>
    <dbReference type="NCBI Taxonomy" id="1552759"/>
    <lineage>
        <taxon>Bacteria</taxon>
        <taxon>Bacillati</taxon>
        <taxon>Actinomycetota</taxon>
        <taxon>Actinomycetes</taxon>
        <taxon>Mycobacteriales</taxon>
        <taxon>Mycobacteriaceae</taxon>
        <taxon>Mycolicibacterium</taxon>
    </lineage>
</organism>
<evidence type="ECO:0000256" key="3">
    <source>
        <dbReference type="ARBA" id="ARBA00022487"/>
    </source>
</evidence>